<gene>
    <name evidence="3" type="primary">Necator_chrX.g24273</name>
    <name evidence="3" type="ORF">RB195_024108</name>
</gene>
<keyword evidence="4" id="KW-1185">Reference proteome</keyword>
<comment type="caution">
    <text evidence="3">The sequence shown here is derived from an EMBL/GenBank/DDBJ whole genome shotgun (WGS) entry which is preliminary data.</text>
</comment>
<dbReference type="Proteomes" id="UP001303046">
    <property type="component" value="Unassembled WGS sequence"/>
</dbReference>
<dbReference type="EMBL" id="JAVFWL010000006">
    <property type="protein sequence ID" value="KAK6763659.1"/>
    <property type="molecule type" value="Genomic_DNA"/>
</dbReference>
<feature type="region of interest" description="Disordered" evidence="1">
    <location>
        <begin position="1"/>
        <end position="24"/>
    </location>
</feature>
<accession>A0ABR1ELZ5</accession>
<organism evidence="3 4">
    <name type="scientific">Necator americanus</name>
    <name type="common">Human hookworm</name>
    <dbReference type="NCBI Taxonomy" id="51031"/>
    <lineage>
        <taxon>Eukaryota</taxon>
        <taxon>Metazoa</taxon>
        <taxon>Ecdysozoa</taxon>
        <taxon>Nematoda</taxon>
        <taxon>Chromadorea</taxon>
        <taxon>Rhabditida</taxon>
        <taxon>Rhabditina</taxon>
        <taxon>Rhabditomorpha</taxon>
        <taxon>Strongyloidea</taxon>
        <taxon>Ancylostomatidae</taxon>
        <taxon>Bunostominae</taxon>
        <taxon>Necator</taxon>
    </lineage>
</organism>
<evidence type="ECO:0000313" key="3">
    <source>
        <dbReference type="EMBL" id="KAK6763659.1"/>
    </source>
</evidence>
<keyword evidence="2" id="KW-0812">Transmembrane</keyword>
<evidence type="ECO:0000256" key="2">
    <source>
        <dbReference type="SAM" id="Phobius"/>
    </source>
</evidence>
<evidence type="ECO:0000256" key="1">
    <source>
        <dbReference type="SAM" id="MobiDB-lite"/>
    </source>
</evidence>
<reference evidence="3 4" key="1">
    <citation type="submission" date="2023-08" db="EMBL/GenBank/DDBJ databases">
        <title>A Necator americanus chromosomal reference genome.</title>
        <authorList>
            <person name="Ilik V."/>
            <person name="Petrzelkova K.J."/>
            <person name="Pardy F."/>
            <person name="Fuh T."/>
            <person name="Niatou-Singa F.S."/>
            <person name="Gouil Q."/>
            <person name="Baker L."/>
            <person name="Ritchie M.E."/>
            <person name="Jex A.R."/>
            <person name="Gazzola D."/>
            <person name="Li H."/>
            <person name="Toshio Fujiwara R."/>
            <person name="Zhan B."/>
            <person name="Aroian R.V."/>
            <person name="Pafco B."/>
            <person name="Schwarz E.M."/>
        </authorList>
    </citation>
    <scope>NUCLEOTIDE SEQUENCE [LARGE SCALE GENOMIC DNA]</scope>
    <source>
        <strain evidence="3 4">Aroian</strain>
        <tissue evidence="3">Whole animal</tissue>
    </source>
</reference>
<protein>
    <submittedName>
        <fullName evidence="3">Uncharacterized protein</fullName>
    </submittedName>
</protein>
<keyword evidence="2" id="KW-1133">Transmembrane helix</keyword>
<proteinExistence type="predicted"/>
<feature type="transmembrane region" description="Helical" evidence="2">
    <location>
        <begin position="162"/>
        <end position="181"/>
    </location>
</feature>
<name>A0ABR1ELZ5_NECAM</name>
<evidence type="ECO:0000313" key="4">
    <source>
        <dbReference type="Proteomes" id="UP001303046"/>
    </source>
</evidence>
<sequence>MNTGEKAPKKCRDKRACDSKQRRDGAAKQTNAWKRIVLICCRGRLRSRRPNATQSKDHIRVIAWLSERDTLAARLMNASFTFENQHLRIHTTPGSCAKTASVKACRSSQQSSFTFGIKEMYVFLLQTPLLFTFTLLLMHYCSLFKFISTLSIFKRESFLTSVYLYFRFITALYSSLLLSRLHGEVSVVSTESLFTSL</sequence>
<keyword evidence="2" id="KW-0472">Membrane</keyword>
<feature type="transmembrane region" description="Helical" evidence="2">
    <location>
        <begin position="120"/>
        <end position="141"/>
    </location>
</feature>